<organism evidence="1 2">
    <name type="scientific">Senna tora</name>
    <dbReference type="NCBI Taxonomy" id="362788"/>
    <lineage>
        <taxon>Eukaryota</taxon>
        <taxon>Viridiplantae</taxon>
        <taxon>Streptophyta</taxon>
        <taxon>Embryophyta</taxon>
        <taxon>Tracheophyta</taxon>
        <taxon>Spermatophyta</taxon>
        <taxon>Magnoliopsida</taxon>
        <taxon>eudicotyledons</taxon>
        <taxon>Gunneridae</taxon>
        <taxon>Pentapetalae</taxon>
        <taxon>rosids</taxon>
        <taxon>fabids</taxon>
        <taxon>Fabales</taxon>
        <taxon>Fabaceae</taxon>
        <taxon>Caesalpinioideae</taxon>
        <taxon>Cassia clade</taxon>
        <taxon>Senna</taxon>
    </lineage>
</organism>
<dbReference type="EMBL" id="JAAIUW010000007">
    <property type="protein sequence ID" value="KAF7824243.1"/>
    <property type="molecule type" value="Genomic_DNA"/>
</dbReference>
<reference evidence="1" key="1">
    <citation type="submission" date="2020-09" db="EMBL/GenBank/DDBJ databases">
        <title>Genome-Enabled Discovery of Anthraquinone Biosynthesis in Senna tora.</title>
        <authorList>
            <person name="Kang S.-H."/>
            <person name="Pandey R.P."/>
            <person name="Lee C.-M."/>
            <person name="Sim J.-S."/>
            <person name="Jeong J.-T."/>
            <person name="Choi B.-S."/>
            <person name="Jung M."/>
            <person name="Ginzburg D."/>
            <person name="Zhao K."/>
            <person name="Won S.Y."/>
            <person name="Oh T.-J."/>
            <person name="Yu Y."/>
            <person name="Kim N.-H."/>
            <person name="Lee O.R."/>
            <person name="Lee T.-H."/>
            <person name="Bashyal P."/>
            <person name="Kim T.-S."/>
            <person name="Lee W.-H."/>
            <person name="Kawkins C."/>
            <person name="Kim C.-K."/>
            <person name="Kim J.S."/>
            <person name="Ahn B.O."/>
            <person name="Rhee S.Y."/>
            <person name="Sohng J.K."/>
        </authorList>
    </citation>
    <scope>NUCLEOTIDE SEQUENCE</scope>
    <source>
        <tissue evidence="1">Leaf</tissue>
    </source>
</reference>
<proteinExistence type="predicted"/>
<name>A0A834TL58_9FABA</name>
<dbReference type="AlphaFoldDB" id="A0A834TL58"/>
<accession>A0A834TL58</accession>
<dbReference type="Proteomes" id="UP000634136">
    <property type="component" value="Unassembled WGS sequence"/>
</dbReference>
<sequence length="77" mass="8440">MKGLHTVKQSKSNSNSASRWFTTSTVVVHGFNASSLFASSKLQWSARTEIGFDDDKSSAVIRDSGLQWWSTVASMVV</sequence>
<gene>
    <name evidence="1" type="ORF">G2W53_022387</name>
</gene>
<evidence type="ECO:0000313" key="2">
    <source>
        <dbReference type="Proteomes" id="UP000634136"/>
    </source>
</evidence>
<evidence type="ECO:0000313" key="1">
    <source>
        <dbReference type="EMBL" id="KAF7824243.1"/>
    </source>
</evidence>
<keyword evidence="2" id="KW-1185">Reference proteome</keyword>
<protein>
    <submittedName>
        <fullName evidence="1">Uncharacterized protein</fullName>
    </submittedName>
</protein>
<comment type="caution">
    <text evidence="1">The sequence shown here is derived from an EMBL/GenBank/DDBJ whole genome shotgun (WGS) entry which is preliminary data.</text>
</comment>